<accession>A0A1W1BXL6</accession>
<name>A0A1W1BXL6_9ZZZZ</name>
<sequence length="330" mass="36771">MFPLLIPAAVEAVEWAAGAYSAYKLSKAVKRAYKLSKVSKVNKYRKNNPVSKYNKRSYNQYDRVSDVSNYGQIAKGSTDVVSDVLGRYNKSRSRLKPVDDPNADVQYPEYTGETLIDAIKHSSDAKQVSTERIVNSLNLQSQMINDVASAVQSGTLVQSTMLPQIFSGLVEIGTSLERIASALENPRVVNPPAVNVDLQPVADAVNSLKPEINPVGRPDYYKKQNAIADYKTTPRKFTDIFGNDEVELSPLEIRARKDLSHAIDKALSNEANLKELDFFDEIIPYQDIEKLDVKLFSKLFKHNGVYTTLQDLVSNMGDNGQGFSEPELKE</sequence>
<dbReference type="AlphaFoldDB" id="A0A1W1BXL6"/>
<dbReference type="EMBL" id="FPHB01000042">
    <property type="protein sequence ID" value="SFV58224.1"/>
    <property type="molecule type" value="Genomic_DNA"/>
</dbReference>
<protein>
    <submittedName>
        <fullName evidence="1">Uncharacterized protein</fullName>
    </submittedName>
</protein>
<evidence type="ECO:0000313" key="1">
    <source>
        <dbReference type="EMBL" id="SFV58224.1"/>
    </source>
</evidence>
<reference evidence="1" key="1">
    <citation type="submission" date="2016-10" db="EMBL/GenBank/DDBJ databases">
        <authorList>
            <person name="de Groot N.N."/>
        </authorList>
    </citation>
    <scope>NUCLEOTIDE SEQUENCE</scope>
</reference>
<gene>
    <name evidence="1" type="ORF">MNB_SM-7-1315</name>
</gene>
<organism evidence="1">
    <name type="scientific">hydrothermal vent metagenome</name>
    <dbReference type="NCBI Taxonomy" id="652676"/>
    <lineage>
        <taxon>unclassified sequences</taxon>
        <taxon>metagenomes</taxon>
        <taxon>ecological metagenomes</taxon>
    </lineage>
</organism>
<proteinExistence type="predicted"/>